<sequence>MDYTEQLLIICPLIFISGFIDSIAGGGGLISLPAYNVAGLPPHFALGTNKFSSCIGTFFSTMRFIRNKSYDLTSAIPSILFAFIGSAIGSKIAVCLDAGILRYILIAGIPVIAVIVFKKKNFSNIASKNFSKARIITLSSLIGFVIGGYDGFFGPGTGTFLILAYTSVLGLDLLTSMGNAKLVNLTSNLASLIVFLAEGKVLFVVGIPAALCAIAGHYIGSGLAIKNGQKIVRPMLLVVLMLLLTKLAYDLSF</sequence>
<dbReference type="EMBL" id="JBHSGN010000120">
    <property type="protein sequence ID" value="MFC4675918.1"/>
    <property type="molecule type" value="Genomic_DNA"/>
</dbReference>
<feature type="transmembrane region" description="Helical" evidence="8">
    <location>
        <begin position="44"/>
        <end position="65"/>
    </location>
</feature>
<evidence type="ECO:0000256" key="3">
    <source>
        <dbReference type="ARBA" id="ARBA00022448"/>
    </source>
</evidence>
<keyword evidence="10" id="KW-1185">Reference proteome</keyword>
<accession>A0ABV9L1P4</accession>
<evidence type="ECO:0000256" key="6">
    <source>
        <dbReference type="ARBA" id="ARBA00022989"/>
    </source>
</evidence>
<dbReference type="PANTHER" id="PTHR30269">
    <property type="entry name" value="TRANSMEMBRANE PROTEIN YFCA"/>
    <property type="match status" value="1"/>
</dbReference>
<evidence type="ECO:0000256" key="4">
    <source>
        <dbReference type="ARBA" id="ARBA00022475"/>
    </source>
</evidence>
<dbReference type="InterPro" id="IPR002781">
    <property type="entry name" value="TM_pro_TauE-like"/>
</dbReference>
<dbReference type="InterPro" id="IPR052017">
    <property type="entry name" value="TSUP"/>
</dbReference>
<evidence type="ECO:0000256" key="8">
    <source>
        <dbReference type="RuleBase" id="RU363041"/>
    </source>
</evidence>
<dbReference type="RefSeq" id="WP_379999616.1">
    <property type="nucleotide sequence ID" value="NZ_JBHSGN010000120.1"/>
</dbReference>
<comment type="similarity">
    <text evidence="2 8">Belongs to the 4-toluene sulfonate uptake permease (TSUP) (TC 2.A.102) family.</text>
</comment>
<feature type="transmembrane region" description="Helical" evidence="8">
    <location>
        <begin position="231"/>
        <end position="249"/>
    </location>
</feature>
<feature type="transmembrane region" description="Helical" evidence="8">
    <location>
        <begin position="72"/>
        <end position="94"/>
    </location>
</feature>
<feature type="transmembrane region" description="Helical" evidence="8">
    <location>
        <begin position="138"/>
        <end position="169"/>
    </location>
</feature>
<keyword evidence="6 8" id="KW-1133">Transmembrane helix</keyword>
<evidence type="ECO:0000256" key="2">
    <source>
        <dbReference type="ARBA" id="ARBA00009142"/>
    </source>
</evidence>
<keyword evidence="5 8" id="KW-0812">Transmembrane</keyword>
<feature type="transmembrane region" description="Helical" evidence="8">
    <location>
        <begin position="7"/>
        <end position="32"/>
    </location>
</feature>
<evidence type="ECO:0000256" key="1">
    <source>
        <dbReference type="ARBA" id="ARBA00004651"/>
    </source>
</evidence>
<evidence type="ECO:0000313" key="10">
    <source>
        <dbReference type="Proteomes" id="UP001596023"/>
    </source>
</evidence>
<keyword evidence="3" id="KW-0813">Transport</keyword>
<reference evidence="10" key="1">
    <citation type="journal article" date="2019" name="Int. J. Syst. Evol. Microbiol.">
        <title>The Global Catalogue of Microorganisms (GCM) 10K type strain sequencing project: providing services to taxonomists for standard genome sequencing and annotation.</title>
        <authorList>
            <consortium name="The Broad Institute Genomics Platform"/>
            <consortium name="The Broad Institute Genome Sequencing Center for Infectious Disease"/>
            <person name="Wu L."/>
            <person name="Ma J."/>
        </authorList>
    </citation>
    <scope>NUCLEOTIDE SEQUENCE [LARGE SCALE GENOMIC DNA]</scope>
    <source>
        <strain evidence="10">CCUG 66188</strain>
    </source>
</reference>
<organism evidence="9 10">
    <name type="scientific">Dysgonomonas termitidis</name>
    <dbReference type="NCBI Taxonomy" id="1516126"/>
    <lineage>
        <taxon>Bacteria</taxon>
        <taxon>Pseudomonadati</taxon>
        <taxon>Bacteroidota</taxon>
        <taxon>Bacteroidia</taxon>
        <taxon>Bacteroidales</taxon>
        <taxon>Dysgonomonadaceae</taxon>
        <taxon>Dysgonomonas</taxon>
    </lineage>
</organism>
<feature type="transmembrane region" description="Helical" evidence="8">
    <location>
        <begin position="189"/>
        <end position="219"/>
    </location>
</feature>
<proteinExistence type="inferred from homology"/>
<evidence type="ECO:0000313" key="9">
    <source>
        <dbReference type="EMBL" id="MFC4675918.1"/>
    </source>
</evidence>
<keyword evidence="7 8" id="KW-0472">Membrane</keyword>
<evidence type="ECO:0000256" key="5">
    <source>
        <dbReference type="ARBA" id="ARBA00022692"/>
    </source>
</evidence>
<protein>
    <recommendedName>
        <fullName evidence="8">Probable membrane transporter protein</fullName>
    </recommendedName>
</protein>
<dbReference type="Proteomes" id="UP001596023">
    <property type="component" value="Unassembled WGS sequence"/>
</dbReference>
<comment type="caution">
    <text evidence="9">The sequence shown here is derived from an EMBL/GenBank/DDBJ whole genome shotgun (WGS) entry which is preliminary data.</text>
</comment>
<evidence type="ECO:0000256" key="7">
    <source>
        <dbReference type="ARBA" id="ARBA00023136"/>
    </source>
</evidence>
<name>A0ABV9L1P4_9BACT</name>
<keyword evidence="4 8" id="KW-1003">Cell membrane</keyword>
<comment type="subcellular location">
    <subcellularLocation>
        <location evidence="1 8">Cell membrane</location>
        <topology evidence="1 8">Multi-pass membrane protein</topology>
    </subcellularLocation>
</comment>
<feature type="transmembrane region" description="Helical" evidence="8">
    <location>
        <begin position="100"/>
        <end position="117"/>
    </location>
</feature>
<dbReference type="Pfam" id="PF01925">
    <property type="entry name" value="TauE"/>
    <property type="match status" value="1"/>
</dbReference>
<gene>
    <name evidence="9" type="ORF">ACFO6W_19710</name>
</gene>
<dbReference type="PANTHER" id="PTHR30269:SF0">
    <property type="entry name" value="MEMBRANE TRANSPORTER PROTEIN YFCA-RELATED"/>
    <property type="match status" value="1"/>
</dbReference>